<accession>A0A830GRU2</accession>
<evidence type="ECO:0008006" key="5">
    <source>
        <dbReference type="Google" id="ProtNLM"/>
    </source>
</evidence>
<evidence type="ECO:0000259" key="1">
    <source>
        <dbReference type="Pfam" id="PF08350"/>
    </source>
</evidence>
<dbReference type="SUPFAM" id="SSF46785">
    <property type="entry name" value="Winged helix' DNA-binding domain"/>
    <property type="match status" value="1"/>
</dbReference>
<organism evidence="3 4">
    <name type="scientific">Haloarcula pellucida</name>
    <dbReference type="NCBI Taxonomy" id="1427151"/>
    <lineage>
        <taxon>Archaea</taxon>
        <taxon>Methanobacteriati</taxon>
        <taxon>Methanobacteriota</taxon>
        <taxon>Stenosarchaea group</taxon>
        <taxon>Halobacteria</taxon>
        <taxon>Halobacteriales</taxon>
        <taxon>Haloarculaceae</taxon>
        <taxon>Haloarcula</taxon>
    </lineage>
</organism>
<reference evidence="3" key="1">
    <citation type="journal article" date="2014" name="Int. J. Syst. Evol. Microbiol.">
        <title>Complete genome sequence of Corynebacterium casei LMG S-19264T (=DSM 44701T), isolated from a smear-ripened cheese.</title>
        <authorList>
            <consortium name="US DOE Joint Genome Institute (JGI-PGF)"/>
            <person name="Walter F."/>
            <person name="Albersmeier A."/>
            <person name="Kalinowski J."/>
            <person name="Ruckert C."/>
        </authorList>
    </citation>
    <scope>NUCLEOTIDE SEQUENCE</scope>
    <source>
        <strain evidence="3">JCM 17820</strain>
    </source>
</reference>
<dbReference type="InterPro" id="IPR036390">
    <property type="entry name" value="WH_DNA-bd_sf"/>
</dbReference>
<dbReference type="InterPro" id="IPR057527">
    <property type="entry name" value="HVO_A0261-like_N"/>
</dbReference>
<dbReference type="Proteomes" id="UP000605784">
    <property type="component" value="Unassembled WGS sequence"/>
</dbReference>
<dbReference type="InterPro" id="IPR013561">
    <property type="entry name" value="FilR1_middle_dom"/>
</dbReference>
<reference evidence="3" key="2">
    <citation type="submission" date="2020-09" db="EMBL/GenBank/DDBJ databases">
        <authorList>
            <person name="Sun Q."/>
            <person name="Ohkuma M."/>
        </authorList>
    </citation>
    <scope>NUCLEOTIDE SEQUENCE</scope>
    <source>
        <strain evidence="3">JCM 17820</strain>
    </source>
</reference>
<name>A0A830GRU2_9EURY</name>
<evidence type="ECO:0000313" key="4">
    <source>
        <dbReference type="Proteomes" id="UP000605784"/>
    </source>
</evidence>
<evidence type="ECO:0000313" key="3">
    <source>
        <dbReference type="EMBL" id="GGO01473.1"/>
    </source>
</evidence>
<proteinExistence type="predicted"/>
<gene>
    <name evidence="3" type="ORF">GCM10009030_35140</name>
</gene>
<dbReference type="RefSeq" id="WP_189001215.1">
    <property type="nucleotide sequence ID" value="NZ_BMOU01000006.1"/>
</dbReference>
<feature type="domain" description="Methanogenesis regulatory protein FilR1 middle" evidence="1">
    <location>
        <begin position="126"/>
        <end position="255"/>
    </location>
</feature>
<dbReference type="Pfam" id="PF08350">
    <property type="entry name" value="FilR1_middle"/>
    <property type="match status" value="1"/>
</dbReference>
<dbReference type="Pfam" id="PF25213">
    <property type="entry name" value="HVO_A0261_N"/>
    <property type="match status" value="1"/>
</dbReference>
<dbReference type="EMBL" id="BMOU01000006">
    <property type="protein sequence ID" value="GGO01473.1"/>
    <property type="molecule type" value="Genomic_DNA"/>
</dbReference>
<protein>
    <recommendedName>
        <fullName evidence="5">MarR family transcriptional regulator</fullName>
    </recommendedName>
</protein>
<evidence type="ECO:0000259" key="2">
    <source>
        <dbReference type="Pfam" id="PF25213"/>
    </source>
</evidence>
<feature type="domain" description="HVO-A0261-like N-terminal" evidence="2">
    <location>
        <begin position="9"/>
        <end position="92"/>
    </location>
</feature>
<sequence>MQPGTEDFEDVQFLTGSPQRYGVLSSLCESSARPCELCDEVDATRTTIQRILAGFRERQWVVKRDGEYRPTVTGRRVCEQYQSLLSEIERARDFGPLATHLDTIDDDLPTEALESGRLTVGSDGNPLAAVNRFTEWFRAVDGDVRAVSPIVAQPFNEVGAELLASGTSIEFVIDQTVLERSEQEYGEALEHGLDHDRISIYIHEDPLMFGLVVDGASRCCLAAYDEHNNIRALLETGGAEVVDWATGVFERHRDRAKPLSAVYS</sequence>
<dbReference type="AlphaFoldDB" id="A0A830GRU2"/>
<comment type="caution">
    <text evidence="3">The sequence shown here is derived from an EMBL/GenBank/DDBJ whole genome shotgun (WGS) entry which is preliminary data.</text>
</comment>
<keyword evidence="4" id="KW-1185">Reference proteome</keyword>